<reference evidence="3 5" key="2">
    <citation type="submission" date="2020-08" db="EMBL/GenBank/DDBJ databases">
        <title>Sequencing the genomes of 1000 actinobacteria strains.</title>
        <authorList>
            <person name="Klenk H.-P."/>
        </authorList>
    </citation>
    <scope>NUCLEOTIDE SEQUENCE [LARGE SCALE GENOMIC DNA]</scope>
    <source>
        <strain evidence="3 5">DSM 9581</strain>
    </source>
</reference>
<dbReference type="EMBL" id="JACHDN010000001">
    <property type="protein sequence ID" value="MBB5471417.1"/>
    <property type="molecule type" value="Genomic_DNA"/>
</dbReference>
<keyword evidence="1" id="KW-1133">Transmembrane helix</keyword>
<sequence>MTRTTDRPATPAPAARAPAGALRTAGRLALGAALVFAGSSHLTFARQEFQAQVPAWVPVDDDAVVLASGVVEIGLGAALAAAPRRFRAPVGWLAALFFVAIFPGNLSHYATQTDAFGLDTDTKRLVRLPFQPLLVAWALWSTGAWRSWRAARAGR</sequence>
<keyword evidence="1" id="KW-0812">Transmembrane</keyword>
<evidence type="ECO:0000313" key="4">
    <source>
        <dbReference type="Proteomes" id="UP000321723"/>
    </source>
</evidence>
<feature type="transmembrane region" description="Helical" evidence="1">
    <location>
        <begin position="25"/>
        <end position="44"/>
    </location>
</feature>
<organism evidence="2 4">
    <name type="scientific">Cellulomonas hominis</name>
    <dbReference type="NCBI Taxonomy" id="156981"/>
    <lineage>
        <taxon>Bacteria</taxon>
        <taxon>Bacillati</taxon>
        <taxon>Actinomycetota</taxon>
        <taxon>Actinomycetes</taxon>
        <taxon>Micrococcales</taxon>
        <taxon>Cellulomonadaceae</taxon>
        <taxon>Cellulomonas</taxon>
    </lineage>
</organism>
<dbReference type="EMBL" id="BJVQ01000013">
    <property type="protein sequence ID" value="GEL46246.1"/>
    <property type="molecule type" value="Genomic_DNA"/>
</dbReference>
<proteinExistence type="predicted"/>
<dbReference type="Proteomes" id="UP000564629">
    <property type="component" value="Unassembled WGS sequence"/>
</dbReference>
<keyword evidence="1" id="KW-0472">Membrane</keyword>
<dbReference type="OrthoDB" id="9788974at2"/>
<evidence type="ECO:0000313" key="3">
    <source>
        <dbReference type="EMBL" id="MBB5471417.1"/>
    </source>
</evidence>
<comment type="caution">
    <text evidence="2">The sequence shown here is derived from an EMBL/GenBank/DDBJ whole genome shotgun (WGS) entry which is preliminary data.</text>
</comment>
<evidence type="ECO:0000313" key="5">
    <source>
        <dbReference type="Proteomes" id="UP000564629"/>
    </source>
</evidence>
<feature type="transmembrane region" description="Helical" evidence="1">
    <location>
        <begin position="90"/>
        <end position="110"/>
    </location>
</feature>
<gene>
    <name evidence="2" type="ORF">CHO01_13620</name>
    <name evidence="3" type="ORF">HNR08_000153</name>
</gene>
<name>A0A511FAF7_9CELL</name>
<accession>A0A511FAF7</accession>
<dbReference type="AlphaFoldDB" id="A0A511FAF7"/>
<evidence type="ECO:0000313" key="2">
    <source>
        <dbReference type="EMBL" id="GEL46246.1"/>
    </source>
</evidence>
<evidence type="ECO:0000256" key="1">
    <source>
        <dbReference type="SAM" id="Phobius"/>
    </source>
</evidence>
<dbReference type="PANTHER" id="PTHR36974:SF1">
    <property type="entry name" value="DOXX FAMILY MEMBRANE PROTEIN"/>
    <property type="match status" value="1"/>
</dbReference>
<keyword evidence="4" id="KW-1185">Reference proteome</keyword>
<dbReference type="RefSeq" id="WP_146835579.1">
    <property type="nucleotide sequence ID" value="NZ_BJVQ01000013.1"/>
</dbReference>
<protein>
    <submittedName>
        <fullName evidence="3">Putative membrane protein</fullName>
    </submittedName>
</protein>
<feature type="transmembrane region" description="Helical" evidence="1">
    <location>
        <begin position="64"/>
        <end position="83"/>
    </location>
</feature>
<dbReference type="Proteomes" id="UP000321723">
    <property type="component" value="Unassembled WGS sequence"/>
</dbReference>
<reference evidence="2 4" key="1">
    <citation type="submission" date="2019-07" db="EMBL/GenBank/DDBJ databases">
        <title>Whole genome shotgun sequence of Cellulomonas hominis NBRC 16055.</title>
        <authorList>
            <person name="Hosoyama A."/>
            <person name="Uohara A."/>
            <person name="Ohji S."/>
            <person name="Ichikawa N."/>
        </authorList>
    </citation>
    <scope>NUCLEOTIDE SEQUENCE [LARGE SCALE GENOMIC DNA]</scope>
    <source>
        <strain evidence="2 4">NBRC 16055</strain>
    </source>
</reference>
<feature type="transmembrane region" description="Helical" evidence="1">
    <location>
        <begin position="130"/>
        <end position="148"/>
    </location>
</feature>
<dbReference type="PANTHER" id="PTHR36974">
    <property type="entry name" value="MEMBRANE PROTEIN-RELATED"/>
    <property type="match status" value="1"/>
</dbReference>